<evidence type="ECO:0000313" key="1">
    <source>
        <dbReference type="EMBL" id="CAB4125574.1"/>
    </source>
</evidence>
<organism evidence="1">
    <name type="scientific">uncultured Caudovirales phage</name>
    <dbReference type="NCBI Taxonomy" id="2100421"/>
    <lineage>
        <taxon>Viruses</taxon>
        <taxon>Duplodnaviria</taxon>
        <taxon>Heunggongvirae</taxon>
        <taxon>Uroviricota</taxon>
        <taxon>Caudoviricetes</taxon>
        <taxon>Peduoviridae</taxon>
        <taxon>Maltschvirus</taxon>
        <taxon>Maltschvirus maltsch</taxon>
    </lineage>
</organism>
<gene>
    <name evidence="1" type="ORF">UFOVP53_172</name>
</gene>
<proteinExistence type="predicted"/>
<name>A0A6J5KSX4_9CAUD</name>
<protein>
    <submittedName>
        <fullName evidence="1">Uncharacterized protein</fullName>
    </submittedName>
</protein>
<dbReference type="EMBL" id="LR796189">
    <property type="protein sequence ID" value="CAB4125574.1"/>
    <property type="molecule type" value="Genomic_DNA"/>
</dbReference>
<sequence>MGVRIPKRVPEISSATKSGDISIWIKKIKDESNIDMLYRYITEDFGKSAAYMSLIKGELHYKHNKEEDWYKWVDEYDLGTDEDDGPEIKQLISEYIHKLVEKELLS</sequence>
<reference evidence="1" key="1">
    <citation type="submission" date="2020-04" db="EMBL/GenBank/DDBJ databases">
        <authorList>
            <person name="Chiriac C."/>
            <person name="Salcher M."/>
            <person name="Ghai R."/>
            <person name="Kavagutti S V."/>
        </authorList>
    </citation>
    <scope>NUCLEOTIDE SEQUENCE</scope>
</reference>
<accession>A0A6J5KSX4</accession>